<accession>A0A1S3EQQ2</accession>
<dbReference type="GO" id="GO:0035630">
    <property type="term" value="P:bone mineralization involved in bone maturation"/>
    <property type="evidence" value="ECO:0007669"/>
    <property type="project" value="TreeGrafter"/>
</dbReference>
<dbReference type="RefSeq" id="XP_012866721.1">
    <property type="nucleotide sequence ID" value="XM_013011267.1"/>
</dbReference>
<reference evidence="4" key="1">
    <citation type="submission" date="2025-08" db="UniProtKB">
        <authorList>
            <consortium name="RefSeq"/>
        </authorList>
    </citation>
    <scope>IDENTIFICATION</scope>
    <source>
        <tissue evidence="4">Kidney</tissue>
    </source>
</reference>
<dbReference type="InterPro" id="IPR029512">
    <property type="entry name" value="CCDC154"/>
</dbReference>
<dbReference type="FunCoup" id="A0A1S3EQQ2">
    <property type="interactions" value="39"/>
</dbReference>
<evidence type="ECO:0000313" key="4">
    <source>
        <dbReference type="RefSeq" id="XP_012866721.1"/>
    </source>
</evidence>
<dbReference type="Pfam" id="PF15450">
    <property type="entry name" value="CCDC154"/>
    <property type="match status" value="1"/>
</dbReference>
<dbReference type="PANTHER" id="PTHR35153">
    <property type="entry name" value="COILED-COIL DOMAIN-CONTAINING PROTEIN 154"/>
    <property type="match status" value="1"/>
</dbReference>
<dbReference type="STRING" id="10020.ENSDORP00000008749"/>
<dbReference type="PANTHER" id="PTHR35153:SF1">
    <property type="entry name" value="COILED-COIL DOMAIN-CONTAINING PROTEIN 154"/>
    <property type="match status" value="1"/>
</dbReference>
<dbReference type="KEGG" id="dord:105981917"/>
<feature type="coiled-coil region" evidence="1">
    <location>
        <begin position="318"/>
        <end position="345"/>
    </location>
</feature>
<dbReference type="CTD" id="645811"/>
<dbReference type="AlphaFoldDB" id="A0A1S3EQQ2"/>
<feature type="region of interest" description="Disordered" evidence="2">
    <location>
        <begin position="213"/>
        <end position="244"/>
    </location>
</feature>
<sequence length="843" mass="93170">MGPVPGAGALRVPRAGGLHLKTARKTGSQHGGRGVSSGSPPATVATKSGPPGPGWRLGSPACAGQQPGLGAALCQTLPESSAAQTLAVVEAHWQGPSHPTRPYQPLGGPDSPPGLPCRLPRPSPYPLQRPPAFCLTSLPPSGHSCLPWPGLQGQPPALGPGQACSDRAYPESPLPRRLLTELAGSMLSGMSPPTQPSTVALEDLELLLAEALTSPEPLSLEETPERYERSHGAPSSSVPKPEASKYKGQLEQCVADLQADVACLRGHKERCEHVTLGLLRELLQVRTRLHLQTSAVQQLQQKAQQVAPAPEKEAPEVSLGAENQMQVLEKRLVEVREALMQIQRTQALQNSERKGVEQEMNLRLTQLTDLLRHEEQSREVACEALQKSQKDTSQKVDREVAKLQVLVTKRGEEMSLRFLKREAKLCGFLQKSFLTLEQRMKTLETMRLKAEDSLREELEVRWQKLLELTKEHMKTVRAQRQEGHLLGQCQGLDAAVVQLTTFVRQNQLSLSRVLLAEQKAREAMVSLEESQAGELASYIQENLEAVQLAGKLAQQETQSALELLQEKSQALEGLVADMARQLKDLSDHCLALSWRLDLQEQTLGMKLSQVKTEWECAERKSQEDLALGLKEVAAQLRAVQEQVDDFSQKIEGVSEECAFRKSDADLKISVESKARKAAMGLVRQELASLQSSMQLLKEDHPGRKIAEIQGNLATFQKQVLKLEDSIQANKTIQNLKFNTETKLREEKLASLRETVLLLWSEAGPWPLTLGSKRMLMSLVRQRFFVKDVASGELVSVNRWGVYQALRWLQWKAVFMNLLAQRRPGAISRQKPVSQLPSLPPSQK</sequence>
<keyword evidence="3" id="KW-1185">Reference proteome</keyword>
<organism evidence="3 4">
    <name type="scientific">Dipodomys ordii</name>
    <name type="common">Ord's kangaroo rat</name>
    <dbReference type="NCBI Taxonomy" id="10020"/>
    <lineage>
        <taxon>Eukaryota</taxon>
        <taxon>Metazoa</taxon>
        <taxon>Chordata</taxon>
        <taxon>Craniata</taxon>
        <taxon>Vertebrata</taxon>
        <taxon>Euteleostomi</taxon>
        <taxon>Mammalia</taxon>
        <taxon>Eutheria</taxon>
        <taxon>Euarchontoglires</taxon>
        <taxon>Glires</taxon>
        <taxon>Rodentia</taxon>
        <taxon>Castorimorpha</taxon>
        <taxon>Heteromyidae</taxon>
        <taxon>Dipodomyinae</taxon>
        <taxon>Dipodomys</taxon>
    </lineage>
</organism>
<feature type="region of interest" description="Disordered" evidence="2">
    <location>
        <begin position="1"/>
        <end position="62"/>
    </location>
</feature>
<keyword evidence="1" id="KW-0175">Coiled coil</keyword>
<protein>
    <submittedName>
        <fullName evidence="4">Coiled-coil domain-containing protein 154</fullName>
    </submittedName>
</protein>
<dbReference type="InParanoid" id="A0A1S3EQQ2"/>
<gene>
    <name evidence="4" type="primary">Ccdc154</name>
</gene>
<dbReference type="Proteomes" id="UP000081671">
    <property type="component" value="Unplaced"/>
</dbReference>
<name>A0A1S3EQQ2_DIPOR</name>
<evidence type="ECO:0000256" key="1">
    <source>
        <dbReference type="SAM" id="Coils"/>
    </source>
</evidence>
<evidence type="ECO:0000313" key="3">
    <source>
        <dbReference type="Proteomes" id="UP000081671"/>
    </source>
</evidence>
<evidence type="ECO:0000256" key="2">
    <source>
        <dbReference type="SAM" id="MobiDB-lite"/>
    </source>
</evidence>
<dbReference type="GeneID" id="105981917"/>
<feature type="coiled-coil region" evidence="1">
    <location>
        <begin position="629"/>
        <end position="656"/>
    </location>
</feature>
<proteinExistence type="predicted"/>
<dbReference type="OrthoDB" id="9445857at2759"/>